<evidence type="ECO:0000313" key="2">
    <source>
        <dbReference type="EMBL" id="MBC3881815.1"/>
    </source>
</evidence>
<dbReference type="EMBL" id="JACOFZ010000003">
    <property type="protein sequence ID" value="MBC3881815.1"/>
    <property type="molecule type" value="Genomic_DNA"/>
</dbReference>
<accession>A0A923HLF5</accession>
<proteinExistence type="predicted"/>
<keyword evidence="1" id="KW-0732">Signal</keyword>
<comment type="caution">
    <text evidence="2">The sequence shown here is derived from an EMBL/GenBank/DDBJ whole genome shotgun (WGS) entry which is preliminary data.</text>
</comment>
<protein>
    <submittedName>
        <fullName evidence="2">DUF481 domain-containing protein</fullName>
    </submittedName>
</protein>
<dbReference type="AlphaFoldDB" id="A0A923HLF5"/>
<dbReference type="RefSeq" id="WP_186916521.1">
    <property type="nucleotide sequence ID" value="NZ_JACOFZ010000003.1"/>
</dbReference>
<feature type="signal peptide" evidence="1">
    <location>
        <begin position="1"/>
        <end position="32"/>
    </location>
</feature>
<evidence type="ECO:0000256" key="1">
    <source>
        <dbReference type="SAM" id="SignalP"/>
    </source>
</evidence>
<name>A0A923HLF5_9BURK</name>
<sequence length="260" mass="28060">MTLFNHQFYSRAKLVKCLISGLGLILGANCHAQALQDNQWHGGISIGGSYASSNTSSQTFTVNANGSKATAEDKLGLYTLINYGSNKVNDVKTNTAQLFRLGGRYDYNLSENSFFFGGSEAETNKIQNIDSRYSVNAGAGYKAIKTPETSFDLFTGVGYSKTEFGVTIPPSASSKKGVEFLLGEESTHKLSPTSSVKQRWVVYPGTSEIGTRSTLDINLATVVANGWTLNAGAAFNYTSKPSANFKKTTSLITFGFGYKY</sequence>
<dbReference type="Pfam" id="PF04338">
    <property type="entry name" value="DUF481"/>
    <property type="match status" value="1"/>
</dbReference>
<keyword evidence="3" id="KW-1185">Reference proteome</keyword>
<dbReference type="InterPro" id="IPR007433">
    <property type="entry name" value="DUF481"/>
</dbReference>
<dbReference type="Proteomes" id="UP000627446">
    <property type="component" value="Unassembled WGS sequence"/>
</dbReference>
<evidence type="ECO:0000313" key="3">
    <source>
        <dbReference type="Proteomes" id="UP000627446"/>
    </source>
</evidence>
<reference evidence="2" key="1">
    <citation type="submission" date="2020-08" db="EMBL/GenBank/DDBJ databases">
        <title>Novel species isolated from subtropical streams in China.</title>
        <authorList>
            <person name="Lu H."/>
        </authorList>
    </citation>
    <scope>NUCLEOTIDE SEQUENCE</scope>
    <source>
        <strain evidence="2">LX22W</strain>
    </source>
</reference>
<organism evidence="2 3">
    <name type="scientific">Undibacterium nitidum</name>
    <dbReference type="NCBI Taxonomy" id="2762298"/>
    <lineage>
        <taxon>Bacteria</taxon>
        <taxon>Pseudomonadati</taxon>
        <taxon>Pseudomonadota</taxon>
        <taxon>Betaproteobacteria</taxon>
        <taxon>Burkholderiales</taxon>
        <taxon>Oxalobacteraceae</taxon>
        <taxon>Undibacterium</taxon>
    </lineage>
</organism>
<gene>
    <name evidence="2" type="ORF">H8K36_10550</name>
</gene>
<feature type="chain" id="PRO_5037134836" evidence="1">
    <location>
        <begin position="33"/>
        <end position="260"/>
    </location>
</feature>